<dbReference type="Proteomes" id="UP000029964">
    <property type="component" value="Unassembled WGS sequence"/>
</dbReference>
<gene>
    <name evidence="8" type="ORF">ACRE_031510</name>
</gene>
<evidence type="ECO:0000313" key="9">
    <source>
        <dbReference type="Proteomes" id="UP000029964"/>
    </source>
</evidence>
<feature type="transmembrane region" description="Helical" evidence="6">
    <location>
        <begin position="223"/>
        <end position="240"/>
    </location>
</feature>
<evidence type="ECO:0000256" key="3">
    <source>
        <dbReference type="ARBA" id="ARBA00022692"/>
    </source>
</evidence>
<reference evidence="9" key="1">
    <citation type="journal article" date="2014" name="Genome Announc.">
        <title>Genome sequence and annotation of Acremonium chrysogenum, producer of the beta-lactam antibiotic cephalosporin C.</title>
        <authorList>
            <person name="Terfehr D."/>
            <person name="Dahlmann T.A."/>
            <person name="Specht T."/>
            <person name="Zadra I."/>
            <person name="Kuernsteiner H."/>
            <person name="Kueck U."/>
        </authorList>
    </citation>
    <scope>NUCLEOTIDE SEQUENCE [LARGE SCALE GENOMIC DNA]</scope>
    <source>
        <strain evidence="9">ATCC 11550 / CBS 779.69 / DSM 880 / IAM 14645 / JCM 23072 / IMI 49137</strain>
    </source>
</reference>
<comment type="similarity">
    <text evidence="2 6">Belongs to the peroxisomal membrane protein PXMP2/4 family.</text>
</comment>
<dbReference type="STRING" id="857340.A0A086T9E0"/>
<dbReference type="GO" id="GO:0016020">
    <property type="term" value="C:membrane"/>
    <property type="evidence" value="ECO:0007669"/>
    <property type="project" value="UniProtKB-SubCell"/>
</dbReference>
<dbReference type="AlphaFoldDB" id="A0A086T9E0"/>
<evidence type="ECO:0000256" key="7">
    <source>
        <dbReference type="SAM" id="MobiDB-lite"/>
    </source>
</evidence>
<feature type="transmembrane region" description="Helical" evidence="6">
    <location>
        <begin position="162"/>
        <end position="187"/>
    </location>
</feature>
<keyword evidence="4 6" id="KW-1133">Transmembrane helix</keyword>
<organism evidence="8 9">
    <name type="scientific">Hapsidospora chrysogenum (strain ATCC 11550 / CBS 779.69 / DSM 880 / IAM 14645 / JCM 23072 / IMI 49137)</name>
    <name type="common">Acremonium chrysogenum</name>
    <dbReference type="NCBI Taxonomy" id="857340"/>
    <lineage>
        <taxon>Eukaryota</taxon>
        <taxon>Fungi</taxon>
        <taxon>Dikarya</taxon>
        <taxon>Ascomycota</taxon>
        <taxon>Pezizomycotina</taxon>
        <taxon>Sordariomycetes</taxon>
        <taxon>Hypocreomycetidae</taxon>
        <taxon>Hypocreales</taxon>
        <taxon>Bionectriaceae</taxon>
        <taxon>Hapsidospora</taxon>
    </lineage>
</organism>
<protein>
    <submittedName>
        <fullName evidence="8">PXMP2/4 family protein-like protein</fullName>
    </submittedName>
</protein>
<dbReference type="EMBL" id="JPKY01000024">
    <property type="protein sequence ID" value="KFH45972.1"/>
    <property type="molecule type" value="Genomic_DNA"/>
</dbReference>
<evidence type="ECO:0000256" key="1">
    <source>
        <dbReference type="ARBA" id="ARBA00004141"/>
    </source>
</evidence>
<dbReference type="OrthoDB" id="430207at2759"/>
<keyword evidence="5 6" id="KW-0472">Membrane</keyword>
<accession>A0A086T9E0</accession>
<name>A0A086T9E0_HAPC1</name>
<feature type="transmembrane region" description="Helical" evidence="6">
    <location>
        <begin position="199"/>
        <end position="217"/>
    </location>
</feature>
<evidence type="ECO:0000256" key="6">
    <source>
        <dbReference type="RuleBase" id="RU363053"/>
    </source>
</evidence>
<keyword evidence="9" id="KW-1185">Reference proteome</keyword>
<dbReference type="Pfam" id="PF04117">
    <property type="entry name" value="Mpv17_PMP22"/>
    <property type="match status" value="1"/>
</dbReference>
<dbReference type="PANTHER" id="PTHR11266:SF113">
    <property type="entry name" value="MEMBRANE PROTEIN, MPV17_PMP22 FAMILY, PUTATIVE (AFU_ORTHOLOGUE AFUA_1G13840)-RELATED"/>
    <property type="match status" value="1"/>
</dbReference>
<evidence type="ECO:0000256" key="2">
    <source>
        <dbReference type="ARBA" id="ARBA00006824"/>
    </source>
</evidence>
<keyword evidence="3 6" id="KW-0812">Transmembrane</keyword>
<comment type="caution">
    <text evidence="8">The sequence shown here is derived from an EMBL/GenBank/DDBJ whole genome shotgun (WGS) entry which is preliminary data.</text>
</comment>
<proteinExistence type="inferred from homology"/>
<dbReference type="GO" id="GO:0005739">
    <property type="term" value="C:mitochondrion"/>
    <property type="evidence" value="ECO:0007669"/>
    <property type="project" value="TreeGrafter"/>
</dbReference>
<dbReference type="HOGENOM" id="CLU_049109_10_1_1"/>
<comment type="subcellular location">
    <subcellularLocation>
        <location evidence="1">Membrane</location>
        <topology evidence="1">Multi-pass membrane protein</topology>
    </subcellularLocation>
</comment>
<evidence type="ECO:0000256" key="5">
    <source>
        <dbReference type="ARBA" id="ARBA00023136"/>
    </source>
</evidence>
<feature type="region of interest" description="Disordered" evidence="7">
    <location>
        <begin position="23"/>
        <end position="55"/>
    </location>
</feature>
<dbReference type="InterPro" id="IPR007248">
    <property type="entry name" value="Mpv17_PMP22"/>
</dbReference>
<evidence type="ECO:0000313" key="8">
    <source>
        <dbReference type="EMBL" id="KFH45972.1"/>
    </source>
</evidence>
<feature type="transmembrane region" description="Helical" evidence="6">
    <location>
        <begin position="123"/>
        <end position="142"/>
    </location>
</feature>
<evidence type="ECO:0000256" key="4">
    <source>
        <dbReference type="ARBA" id="ARBA00022989"/>
    </source>
</evidence>
<dbReference type="PANTHER" id="PTHR11266">
    <property type="entry name" value="PEROXISOMAL MEMBRANE PROTEIN 2, PXMP2 MPV17"/>
    <property type="match status" value="1"/>
</dbReference>
<sequence length="257" mass="28186">MRRPPTLATAAPPLRSIFRTTLRLRRHQSSSSRPDRDPSPSTNATGAARSESIPVPNTVSPLPLWQRLGPLTAVATAYARAQKRRPWGTQFASALVIYGLADVSAQSIGSDDDLDPKRTARSLVIGGIAAIPSYLWFIWLSNHFNYSSHLLSLATKISVSQFLFAPVFNTYFFGAQAALAGCSPAAVVDRIVQTVPTSVVNSCQFWPLVTAFTFTFIPMEYRSVFSGVIAIGWQTYLALLNRRAERRADSIQDAVEP</sequence>